<reference evidence="1 2" key="1">
    <citation type="submission" date="2016-09" db="EMBL/GenBank/DDBJ databases">
        <title>Rhizobium sp. nov., a novel species isolated from the rice rhizosphere.</title>
        <authorList>
            <person name="Zhao J."/>
            <person name="Zhang X."/>
        </authorList>
    </citation>
    <scope>NUCLEOTIDE SEQUENCE [LARGE SCALE GENOMIC DNA]</scope>
    <source>
        <strain evidence="1 2">1.7048</strain>
    </source>
</reference>
<sequence length="268" mass="29027">MPLASLAMYVSPPPVARATAAFWHALSARLRQAGLDAPEHMDESLRYDQAWLHPDLLFAQTCGYPYVRYLRGKVQLVGTPIYTLPGCDGPLMCSFIIVQAEGPIRTVSDLRDRRAAINERGSNSGYNLFRAFLAPHAGGNPFFSAVLETGGHRASIDAVASGQADVAAIDCVTFGHIKRFEPERVASLRILAETAKGPGLPFITASTTSQERLAQLRQTLSETISDPSLAPVCKVLSLSGIARLDDRDYEALAEMDKQAARLGYPAIV</sequence>
<gene>
    <name evidence="1" type="ORF">BJF93_13060</name>
</gene>
<comment type="caution">
    <text evidence="1">The sequence shown here is derived from an EMBL/GenBank/DDBJ whole genome shotgun (WGS) entry which is preliminary data.</text>
</comment>
<organism evidence="1 2">
    <name type="scientific">Xaviernesmea oryzae</name>
    <dbReference type="NCBI Taxonomy" id="464029"/>
    <lineage>
        <taxon>Bacteria</taxon>
        <taxon>Pseudomonadati</taxon>
        <taxon>Pseudomonadota</taxon>
        <taxon>Alphaproteobacteria</taxon>
        <taxon>Hyphomicrobiales</taxon>
        <taxon>Rhizobiaceae</taxon>
        <taxon>Rhizobium/Agrobacterium group</taxon>
        <taxon>Xaviernesmea</taxon>
    </lineage>
</organism>
<accession>A0A1Q9AQT8</accession>
<evidence type="ECO:0000313" key="2">
    <source>
        <dbReference type="Proteomes" id="UP000186364"/>
    </source>
</evidence>
<dbReference type="Pfam" id="PF12974">
    <property type="entry name" value="Phosphonate-bd"/>
    <property type="match status" value="1"/>
</dbReference>
<evidence type="ECO:0000313" key="1">
    <source>
        <dbReference type="EMBL" id="OLP57780.1"/>
    </source>
</evidence>
<dbReference type="SUPFAM" id="SSF53850">
    <property type="entry name" value="Periplasmic binding protein-like II"/>
    <property type="match status" value="1"/>
</dbReference>
<dbReference type="RefSeq" id="WP_075629684.1">
    <property type="nucleotide sequence ID" value="NZ_FOAM01000007.1"/>
</dbReference>
<dbReference type="EMBL" id="MKIP01000059">
    <property type="protein sequence ID" value="OLP57780.1"/>
    <property type="molecule type" value="Genomic_DNA"/>
</dbReference>
<dbReference type="AlphaFoldDB" id="A0A1Q9AQT8"/>
<dbReference type="Gene3D" id="3.40.190.10">
    <property type="entry name" value="Periplasmic binding protein-like II"/>
    <property type="match status" value="1"/>
</dbReference>
<keyword evidence="2" id="KW-1185">Reference proteome</keyword>
<name>A0A1Q9AQT8_9HYPH</name>
<dbReference type="Proteomes" id="UP000186364">
    <property type="component" value="Unassembled WGS sequence"/>
</dbReference>
<dbReference type="PANTHER" id="PTHR35841">
    <property type="entry name" value="PHOSPHONATES-BINDING PERIPLASMIC PROTEIN"/>
    <property type="match status" value="1"/>
</dbReference>
<dbReference type="PANTHER" id="PTHR35841:SF1">
    <property type="entry name" value="PHOSPHONATES-BINDING PERIPLASMIC PROTEIN"/>
    <property type="match status" value="1"/>
</dbReference>
<protein>
    <submittedName>
        <fullName evidence="1">Phosphate ABC transporter substrate-binding protein</fullName>
    </submittedName>
</protein>
<dbReference type="OrthoDB" id="7353682at2"/>
<proteinExistence type="predicted"/>